<dbReference type="OrthoDB" id="9809354at2"/>
<dbReference type="InterPro" id="IPR043472">
    <property type="entry name" value="Macro_dom-like"/>
</dbReference>
<keyword evidence="4" id="KW-0378">Hydrolase</keyword>
<evidence type="ECO:0000256" key="4">
    <source>
        <dbReference type="ARBA" id="ARBA00022801"/>
    </source>
</evidence>
<comment type="similarity">
    <text evidence="1">Belongs to the peptidase M17 family.</text>
</comment>
<gene>
    <name evidence="7" type="ORF">Ga0061067_10375</name>
</gene>
<dbReference type="Proteomes" id="UP000183900">
    <property type="component" value="Unassembled WGS sequence"/>
</dbReference>
<dbReference type="PANTHER" id="PTHR11963:SF20">
    <property type="entry name" value="PEPTIDASE B"/>
    <property type="match status" value="1"/>
</dbReference>
<protein>
    <submittedName>
        <fullName evidence="7">Leucyl aminopeptidase</fullName>
    </submittedName>
</protein>
<dbReference type="Gene3D" id="3.40.630.10">
    <property type="entry name" value="Zn peptidases"/>
    <property type="match status" value="1"/>
</dbReference>
<dbReference type="GO" id="GO:0030145">
    <property type="term" value="F:manganese ion binding"/>
    <property type="evidence" value="ECO:0007669"/>
    <property type="project" value="InterPro"/>
</dbReference>
<dbReference type="PROSITE" id="PS00631">
    <property type="entry name" value="CYTOSOL_AP"/>
    <property type="match status" value="1"/>
</dbReference>
<dbReference type="SUPFAM" id="SSF53187">
    <property type="entry name" value="Zn-dependent exopeptidases"/>
    <property type="match status" value="1"/>
</dbReference>
<evidence type="ECO:0000256" key="1">
    <source>
        <dbReference type="ARBA" id="ARBA00009528"/>
    </source>
</evidence>
<name>A0A0K6HT34_9HYPH</name>
<dbReference type="Pfam" id="PF21337">
    <property type="entry name" value="Peptidase_M17_N_1"/>
    <property type="match status" value="1"/>
</dbReference>
<dbReference type="Pfam" id="PF00883">
    <property type="entry name" value="Peptidase_M17"/>
    <property type="match status" value="1"/>
</dbReference>
<dbReference type="GO" id="GO:0070006">
    <property type="term" value="F:metalloaminopeptidase activity"/>
    <property type="evidence" value="ECO:0007669"/>
    <property type="project" value="InterPro"/>
</dbReference>
<evidence type="ECO:0000256" key="5">
    <source>
        <dbReference type="ARBA" id="ARBA00023211"/>
    </source>
</evidence>
<dbReference type="AlphaFoldDB" id="A0A0K6HT34"/>
<dbReference type="EMBL" id="CYHE01000003">
    <property type="protein sequence ID" value="CUA94182.1"/>
    <property type="molecule type" value="Genomic_DNA"/>
</dbReference>
<evidence type="ECO:0000256" key="2">
    <source>
        <dbReference type="ARBA" id="ARBA00022438"/>
    </source>
</evidence>
<dbReference type="GO" id="GO:0006508">
    <property type="term" value="P:proteolysis"/>
    <property type="evidence" value="ECO:0007669"/>
    <property type="project" value="UniProtKB-KW"/>
</dbReference>
<dbReference type="CDD" id="cd00433">
    <property type="entry name" value="Peptidase_M17"/>
    <property type="match status" value="1"/>
</dbReference>
<dbReference type="GO" id="GO:0005737">
    <property type="term" value="C:cytoplasm"/>
    <property type="evidence" value="ECO:0007669"/>
    <property type="project" value="InterPro"/>
</dbReference>
<keyword evidence="3" id="KW-0645">Protease</keyword>
<keyword evidence="2 7" id="KW-0031">Aminopeptidase</keyword>
<dbReference type="InterPro" id="IPR000819">
    <property type="entry name" value="Peptidase_M17_C"/>
</dbReference>
<evidence type="ECO:0000313" key="8">
    <source>
        <dbReference type="Proteomes" id="UP000183900"/>
    </source>
</evidence>
<dbReference type="PANTHER" id="PTHR11963">
    <property type="entry name" value="LEUCINE AMINOPEPTIDASE-RELATED"/>
    <property type="match status" value="1"/>
</dbReference>
<dbReference type="InterPro" id="IPR048816">
    <property type="entry name" value="Peptidase_M17_N_1"/>
</dbReference>
<reference evidence="8" key="1">
    <citation type="submission" date="2015-08" db="EMBL/GenBank/DDBJ databases">
        <authorList>
            <person name="Varghese N."/>
        </authorList>
    </citation>
    <scope>NUCLEOTIDE SEQUENCE [LARGE SCALE GENOMIC DNA]</scope>
    <source>
        <strain evidence="8">DSM 23407</strain>
    </source>
</reference>
<keyword evidence="5" id="KW-0464">Manganese</keyword>
<feature type="domain" description="Cytosol aminopeptidase" evidence="6">
    <location>
        <begin position="308"/>
        <end position="315"/>
    </location>
</feature>
<evidence type="ECO:0000313" key="7">
    <source>
        <dbReference type="EMBL" id="CUA94182.1"/>
    </source>
</evidence>
<evidence type="ECO:0000259" key="6">
    <source>
        <dbReference type="PROSITE" id="PS00631"/>
    </source>
</evidence>
<evidence type="ECO:0000256" key="3">
    <source>
        <dbReference type="ARBA" id="ARBA00022670"/>
    </source>
</evidence>
<dbReference type="InterPro" id="IPR011356">
    <property type="entry name" value="Leucine_aapep/pepB"/>
</dbReference>
<dbReference type="RefSeq" id="WP_055455266.1">
    <property type="nucleotide sequence ID" value="NZ_CYHE01000003.1"/>
</dbReference>
<proteinExistence type="inferred from homology"/>
<sequence length="465" mass="49021">MPHALLPSDASLTPVPVEAVTPATLPDVLARIGGTAEAWARLQGYKASAGSILLVPATDGTQAAVLFGFGDTGLTDSFAPGALANALPEGDYVLAEGFPEAEKALVAIGLTAYRFDRYRSEAPKPLPRFRVADEAVLSRVARIVRAVSLVRDLVNTPANDMGPDELEGAARALFSAHDGASRVISGDALLEEGFPMIHAVGRASPRAPRLIDCSWGEESHPKITLVGKGVVFDTGGLDIKPSSSMLLMKKDMGGAANVLGLASLIMDARLPVRLRVLIPAVENAISGNSFRPGDILPSRKGLTIEIGNTDAEGRLVLADALTLADEEAPDLLIDMATLTGAARVALGPDLPPFYTADEALAGEVAAHAEKVNDPLWRLPLWQPYMKYLDSKTADMNNVNQSGGGFAGSVTAALFLSRFVAKAKAWAHFDIFAWTPVERPGKPFGGEAQAIRALFSLLEARYGAGK</sequence>
<accession>A0A0K6HT34</accession>
<organism evidence="7 8">
    <name type="scientific">Pannonibacter indicus</name>
    <dbReference type="NCBI Taxonomy" id="466044"/>
    <lineage>
        <taxon>Bacteria</taxon>
        <taxon>Pseudomonadati</taxon>
        <taxon>Pseudomonadota</taxon>
        <taxon>Alphaproteobacteria</taxon>
        <taxon>Hyphomicrobiales</taxon>
        <taxon>Stappiaceae</taxon>
        <taxon>Pannonibacter</taxon>
    </lineage>
</organism>
<keyword evidence="8" id="KW-1185">Reference proteome</keyword>
<dbReference type="PRINTS" id="PR00481">
    <property type="entry name" value="LAMNOPPTDASE"/>
</dbReference>
<dbReference type="Gene3D" id="3.40.220.10">
    <property type="entry name" value="Leucine Aminopeptidase, subunit E, domain 1"/>
    <property type="match status" value="1"/>
</dbReference>